<gene>
    <name evidence="1" type="ORF">LCGC14_2429740</name>
</gene>
<sequence length="236" mass="27572">MKIDELKSEAKTGNISDEYMAYLKHLYISEIQDSKNVRATTALMSYAYFLNKSGINSDNYPLYLAILESNNRYSIDILLEGQEPEKYLDCVVPNHFIVESVFNIFSTYKRNEIYDKTLRVLFGFLIKVYKSSKEGYELYSPTIPNVNNIGKILDESKDQDDELNRDILDILMYLSDLDTHFDNDPDKKLIARHADRIRSDFFDHKRKLEQSITEVILEKEKNVEMGNPPDYEYVNG</sequence>
<proteinExistence type="predicted"/>
<reference evidence="1" key="1">
    <citation type="journal article" date="2015" name="Nature">
        <title>Complex archaea that bridge the gap between prokaryotes and eukaryotes.</title>
        <authorList>
            <person name="Spang A."/>
            <person name="Saw J.H."/>
            <person name="Jorgensen S.L."/>
            <person name="Zaremba-Niedzwiedzka K."/>
            <person name="Martijn J."/>
            <person name="Lind A.E."/>
            <person name="van Eijk R."/>
            <person name="Schleper C."/>
            <person name="Guy L."/>
            <person name="Ettema T.J."/>
        </authorList>
    </citation>
    <scope>NUCLEOTIDE SEQUENCE</scope>
</reference>
<name>A0A0F9EG90_9ZZZZ</name>
<evidence type="ECO:0000313" key="1">
    <source>
        <dbReference type="EMBL" id="KKL23003.1"/>
    </source>
</evidence>
<organism evidence="1">
    <name type="scientific">marine sediment metagenome</name>
    <dbReference type="NCBI Taxonomy" id="412755"/>
    <lineage>
        <taxon>unclassified sequences</taxon>
        <taxon>metagenomes</taxon>
        <taxon>ecological metagenomes</taxon>
    </lineage>
</organism>
<dbReference type="EMBL" id="LAZR01037135">
    <property type="protein sequence ID" value="KKL23003.1"/>
    <property type="molecule type" value="Genomic_DNA"/>
</dbReference>
<dbReference type="AlphaFoldDB" id="A0A0F9EG90"/>
<accession>A0A0F9EG90</accession>
<comment type="caution">
    <text evidence="1">The sequence shown here is derived from an EMBL/GenBank/DDBJ whole genome shotgun (WGS) entry which is preliminary data.</text>
</comment>
<protein>
    <submittedName>
        <fullName evidence="1">Uncharacterized protein</fullName>
    </submittedName>
</protein>